<gene>
    <name evidence="1" type="ORF">g.46277</name>
</gene>
<dbReference type="AlphaFoldDB" id="A0A1B6F6N7"/>
<protein>
    <submittedName>
        <fullName evidence="1">Uncharacterized protein</fullName>
    </submittedName>
</protein>
<feature type="non-terminal residue" evidence="1">
    <location>
        <position position="189"/>
    </location>
</feature>
<proteinExistence type="predicted"/>
<name>A0A1B6F6N7_9HEMI</name>
<reference evidence="1" key="1">
    <citation type="submission" date="2015-11" db="EMBL/GenBank/DDBJ databases">
        <title>De novo transcriptome assembly of four potential Pierce s Disease insect vectors from Arizona vineyards.</title>
        <authorList>
            <person name="Tassone E.E."/>
        </authorList>
    </citation>
    <scope>NUCLEOTIDE SEQUENCE</scope>
</reference>
<feature type="non-terminal residue" evidence="1">
    <location>
        <position position="1"/>
    </location>
</feature>
<organism evidence="1">
    <name type="scientific">Cuerna arida</name>
    <dbReference type="NCBI Taxonomy" id="1464854"/>
    <lineage>
        <taxon>Eukaryota</taxon>
        <taxon>Metazoa</taxon>
        <taxon>Ecdysozoa</taxon>
        <taxon>Arthropoda</taxon>
        <taxon>Hexapoda</taxon>
        <taxon>Insecta</taxon>
        <taxon>Pterygota</taxon>
        <taxon>Neoptera</taxon>
        <taxon>Paraneoptera</taxon>
        <taxon>Hemiptera</taxon>
        <taxon>Auchenorrhyncha</taxon>
        <taxon>Membracoidea</taxon>
        <taxon>Cicadellidae</taxon>
        <taxon>Cicadellinae</taxon>
        <taxon>Proconiini</taxon>
        <taxon>Cuerna</taxon>
    </lineage>
</organism>
<accession>A0A1B6F6N7</accession>
<evidence type="ECO:0000313" key="1">
    <source>
        <dbReference type="EMBL" id="JAS45898.1"/>
    </source>
</evidence>
<dbReference type="EMBL" id="GECZ01023871">
    <property type="protein sequence ID" value="JAS45898.1"/>
    <property type="molecule type" value="Transcribed_RNA"/>
</dbReference>
<sequence>NFIDNLLKFKKSTGASILIVIFDEKTKRNLYNGTTHTSFVNYLKKITVNKLYQDITSPTTSNDDTIDTAYPSSLHADTTTNPMSPTLMSEICTTPTSLQSHKPSVDAGDVSPQLSTVVSDKECDKVSLCGGGVNSDAGAQASVVYTNNFICSENHLSPTNTLPQNCIVSDQSNGDISNPDVSIFLESKN</sequence>